<dbReference type="InterPro" id="IPR009935">
    <property type="entry name" value="DUF1467"/>
</dbReference>
<feature type="transmembrane region" description="Helical" evidence="1">
    <location>
        <begin position="48"/>
        <end position="70"/>
    </location>
</feature>
<sequence length="89" mass="9750">MSWISGAAIFFIIWWVVLFAVLPIGLRTQDDDNDVTLGTTPSAPRGPHVLRAMLLATVAAAMVFGVLYVVTKQLGFSFEDLPQIVPNFD</sequence>
<gene>
    <name evidence="2" type="ORF">FQ775_22170</name>
</gene>
<dbReference type="OrthoDB" id="9804637at2"/>
<keyword evidence="1" id="KW-0472">Membrane</keyword>
<evidence type="ECO:0000256" key="1">
    <source>
        <dbReference type="SAM" id="Phobius"/>
    </source>
</evidence>
<organism evidence="2 3">
    <name type="scientific">Nitratireductor mangrovi</name>
    <dbReference type="NCBI Taxonomy" id="2599600"/>
    <lineage>
        <taxon>Bacteria</taxon>
        <taxon>Pseudomonadati</taxon>
        <taxon>Pseudomonadota</taxon>
        <taxon>Alphaproteobacteria</taxon>
        <taxon>Hyphomicrobiales</taxon>
        <taxon>Phyllobacteriaceae</taxon>
        <taxon>Nitratireductor</taxon>
    </lineage>
</organism>
<reference evidence="2" key="1">
    <citation type="submission" date="2020-04" db="EMBL/GenBank/DDBJ databases">
        <title>Nitratireductor sp. nov. isolated from mangrove soil.</title>
        <authorList>
            <person name="Ye Y."/>
        </authorList>
    </citation>
    <scope>NUCLEOTIDE SEQUENCE</scope>
    <source>
        <strain evidence="2">SY7</strain>
    </source>
</reference>
<proteinExistence type="predicted"/>
<keyword evidence="3" id="KW-1185">Reference proteome</keyword>
<feature type="transmembrane region" description="Helical" evidence="1">
    <location>
        <begin position="7"/>
        <end position="28"/>
    </location>
</feature>
<name>A0A5B8L4Q7_9HYPH</name>
<protein>
    <submittedName>
        <fullName evidence="2">DUF1467 family protein</fullName>
    </submittedName>
</protein>
<dbReference type="Pfam" id="PF07330">
    <property type="entry name" value="DUF1467"/>
    <property type="match status" value="1"/>
</dbReference>
<dbReference type="KEGG" id="niy:FQ775_22170"/>
<dbReference type="Proteomes" id="UP000321389">
    <property type="component" value="Chromosome"/>
</dbReference>
<dbReference type="AlphaFoldDB" id="A0A5B8L4Q7"/>
<dbReference type="RefSeq" id="WP_146301488.1">
    <property type="nucleotide sequence ID" value="NZ_CP042301.2"/>
</dbReference>
<evidence type="ECO:0000313" key="2">
    <source>
        <dbReference type="EMBL" id="QDZ02854.1"/>
    </source>
</evidence>
<dbReference type="EMBL" id="CP042301">
    <property type="protein sequence ID" value="QDZ02854.1"/>
    <property type="molecule type" value="Genomic_DNA"/>
</dbReference>
<keyword evidence="1" id="KW-0812">Transmembrane</keyword>
<evidence type="ECO:0000313" key="3">
    <source>
        <dbReference type="Proteomes" id="UP000321389"/>
    </source>
</evidence>
<accession>A0A5B8L4Q7</accession>
<keyword evidence="1" id="KW-1133">Transmembrane helix</keyword>